<keyword evidence="9" id="KW-1185">Reference proteome</keyword>
<evidence type="ECO:0000256" key="5">
    <source>
        <dbReference type="ARBA" id="ARBA00023163"/>
    </source>
</evidence>
<dbReference type="NCBIfam" id="TIGR02937">
    <property type="entry name" value="sigma70-ECF"/>
    <property type="match status" value="1"/>
</dbReference>
<evidence type="ECO:0000259" key="6">
    <source>
        <dbReference type="Pfam" id="PF04542"/>
    </source>
</evidence>
<dbReference type="SUPFAM" id="SSF88946">
    <property type="entry name" value="Sigma2 domain of RNA polymerase sigma factors"/>
    <property type="match status" value="1"/>
</dbReference>
<dbReference type="InterPro" id="IPR013249">
    <property type="entry name" value="RNA_pol_sigma70_r4_t2"/>
</dbReference>
<dbReference type="Gene3D" id="1.10.10.10">
    <property type="entry name" value="Winged helix-like DNA-binding domain superfamily/Winged helix DNA-binding domain"/>
    <property type="match status" value="1"/>
</dbReference>
<gene>
    <name evidence="8" type="ORF">EWH70_24450</name>
</gene>
<dbReference type="Gene3D" id="1.10.1740.10">
    <property type="match status" value="1"/>
</dbReference>
<feature type="domain" description="RNA polymerase sigma factor 70 region 4 type 2" evidence="7">
    <location>
        <begin position="102"/>
        <end position="154"/>
    </location>
</feature>
<dbReference type="InterPro" id="IPR039425">
    <property type="entry name" value="RNA_pol_sigma-70-like"/>
</dbReference>
<reference evidence="8 9" key="1">
    <citation type="submission" date="2019-02" db="EMBL/GenBank/DDBJ databases">
        <title>Draft genome sequence of Amycolatopsis sp. 8-3EHSu isolated from roots of Suaeda maritima.</title>
        <authorList>
            <person name="Duangmal K."/>
            <person name="Chantavorakit T."/>
        </authorList>
    </citation>
    <scope>NUCLEOTIDE SEQUENCE [LARGE SCALE GENOMIC DNA]</scope>
    <source>
        <strain evidence="8 9">8-3EHSu</strain>
    </source>
</reference>
<dbReference type="AlphaFoldDB" id="A0A4Q7J3Z7"/>
<evidence type="ECO:0000256" key="2">
    <source>
        <dbReference type="ARBA" id="ARBA00023015"/>
    </source>
</evidence>
<keyword evidence="5" id="KW-0804">Transcription</keyword>
<dbReference type="InterPro" id="IPR014284">
    <property type="entry name" value="RNA_pol_sigma-70_dom"/>
</dbReference>
<dbReference type="InterPro" id="IPR036388">
    <property type="entry name" value="WH-like_DNA-bd_sf"/>
</dbReference>
<dbReference type="Proteomes" id="UP000292003">
    <property type="component" value="Unassembled WGS sequence"/>
</dbReference>
<comment type="similarity">
    <text evidence="1">Belongs to the sigma-70 factor family. ECF subfamily.</text>
</comment>
<dbReference type="GO" id="GO:0003677">
    <property type="term" value="F:DNA binding"/>
    <property type="evidence" value="ECO:0007669"/>
    <property type="project" value="UniProtKB-KW"/>
</dbReference>
<dbReference type="OrthoDB" id="3783006at2"/>
<dbReference type="Pfam" id="PF08281">
    <property type="entry name" value="Sigma70_r4_2"/>
    <property type="match status" value="1"/>
</dbReference>
<dbReference type="PANTHER" id="PTHR43133:SF50">
    <property type="entry name" value="ECF RNA POLYMERASE SIGMA FACTOR SIGM"/>
    <property type="match status" value="1"/>
</dbReference>
<feature type="domain" description="RNA polymerase sigma-70 region 2" evidence="6">
    <location>
        <begin position="15"/>
        <end position="76"/>
    </location>
</feature>
<comment type="caution">
    <text evidence="8">The sequence shown here is derived from an EMBL/GenBank/DDBJ whole genome shotgun (WGS) entry which is preliminary data.</text>
</comment>
<proteinExistence type="inferred from homology"/>
<evidence type="ECO:0000256" key="1">
    <source>
        <dbReference type="ARBA" id="ARBA00010641"/>
    </source>
</evidence>
<dbReference type="EMBL" id="SFCC01000012">
    <property type="protein sequence ID" value="RZQ61518.1"/>
    <property type="molecule type" value="Genomic_DNA"/>
</dbReference>
<dbReference type="GO" id="GO:0016987">
    <property type="term" value="F:sigma factor activity"/>
    <property type="evidence" value="ECO:0007669"/>
    <property type="project" value="UniProtKB-KW"/>
</dbReference>
<dbReference type="PANTHER" id="PTHR43133">
    <property type="entry name" value="RNA POLYMERASE ECF-TYPE SIGMA FACTO"/>
    <property type="match status" value="1"/>
</dbReference>
<keyword evidence="3" id="KW-0731">Sigma factor</keyword>
<dbReference type="InterPro" id="IPR013324">
    <property type="entry name" value="RNA_pol_sigma_r3/r4-like"/>
</dbReference>
<evidence type="ECO:0000256" key="3">
    <source>
        <dbReference type="ARBA" id="ARBA00023082"/>
    </source>
</evidence>
<accession>A0A4Q7J3Z7</accession>
<keyword evidence="2" id="KW-0805">Transcription regulation</keyword>
<organism evidence="8 9">
    <name type="scientific">Amycolatopsis suaedae</name>
    <dbReference type="NCBI Taxonomy" id="2510978"/>
    <lineage>
        <taxon>Bacteria</taxon>
        <taxon>Bacillati</taxon>
        <taxon>Actinomycetota</taxon>
        <taxon>Actinomycetes</taxon>
        <taxon>Pseudonocardiales</taxon>
        <taxon>Pseudonocardiaceae</taxon>
        <taxon>Amycolatopsis</taxon>
    </lineage>
</organism>
<dbReference type="GO" id="GO:0006352">
    <property type="term" value="P:DNA-templated transcription initiation"/>
    <property type="evidence" value="ECO:0007669"/>
    <property type="project" value="InterPro"/>
</dbReference>
<evidence type="ECO:0000259" key="7">
    <source>
        <dbReference type="Pfam" id="PF08281"/>
    </source>
</evidence>
<name>A0A4Q7J3Z7_9PSEU</name>
<dbReference type="Pfam" id="PF04542">
    <property type="entry name" value="Sigma70_r2"/>
    <property type="match status" value="1"/>
</dbReference>
<evidence type="ECO:0000313" key="8">
    <source>
        <dbReference type="EMBL" id="RZQ61518.1"/>
    </source>
</evidence>
<protein>
    <submittedName>
        <fullName evidence="8">SigE family RNA polymerase sigma factor</fullName>
    </submittedName>
</protein>
<dbReference type="InterPro" id="IPR013325">
    <property type="entry name" value="RNA_pol_sigma_r2"/>
</dbReference>
<dbReference type="RefSeq" id="WP_130477821.1">
    <property type="nucleotide sequence ID" value="NZ_SFCC01000012.1"/>
</dbReference>
<dbReference type="InterPro" id="IPR007627">
    <property type="entry name" value="RNA_pol_sigma70_r2"/>
</dbReference>
<dbReference type="CDD" id="cd06171">
    <property type="entry name" value="Sigma70_r4"/>
    <property type="match status" value="1"/>
</dbReference>
<evidence type="ECO:0000313" key="9">
    <source>
        <dbReference type="Proteomes" id="UP000292003"/>
    </source>
</evidence>
<dbReference type="SUPFAM" id="SSF88659">
    <property type="entry name" value="Sigma3 and sigma4 domains of RNA polymerase sigma factors"/>
    <property type="match status" value="1"/>
</dbReference>
<keyword evidence="4" id="KW-0238">DNA-binding</keyword>
<evidence type="ECO:0000256" key="4">
    <source>
        <dbReference type="ARBA" id="ARBA00023125"/>
    </source>
</evidence>
<sequence>MSTEREFTAYVTGQLPRLRAIALGLCGDAHRADDVVQVAITRLYLHWWRARRAGDLDAYCRRIVVRTFLNEQRRRWAAVRLVGGPAELPQAAGERPDVETRQVLRAALDRLPPKQRAVLVLRFLSDLPVAEVARAVGCSEASVKGQTRHGLRRLRDLLGARVPEWTEVHR</sequence>